<name>A0A231V0B5_9HYPH</name>
<dbReference type="Proteomes" id="UP000215405">
    <property type="component" value="Unassembled WGS sequence"/>
</dbReference>
<keyword evidence="1" id="KW-0472">Membrane</keyword>
<feature type="transmembrane region" description="Helical" evidence="1">
    <location>
        <begin position="15"/>
        <end position="38"/>
    </location>
</feature>
<keyword evidence="1" id="KW-1133">Transmembrane helix</keyword>
<evidence type="ECO:0000313" key="3">
    <source>
        <dbReference type="Proteomes" id="UP000215405"/>
    </source>
</evidence>
<dbReference type="AlphaFoldDB" id="A0A231V0B5"/>
<feature type="transmembrane region" description="Helical" evidence="1">
    <location>
        <begin position="50"/>
        <end position="70"/>
    </location>
</feature>
<keyword evidence="1" id="KW-0812">Transmembrane</keyword>
<dbReference type="EMBL" id="NBYO01000001">
    <property type="protein sequence ID" value="OXT01547.1"/>
    <property type="molecule type" value="Genomic_DNA"/>
</dbReference>
<sequence>MDATSRVQEFIMRKVLLALFVIILFFAIYQVLTPILSANPDFSSLVVRDVLVVSLLIATLALVLALVALLRASRVQKQTEDRLIAIDQALSDFANRADVAALSMADLARATHRDIVSMRQTMDGGKDVEADAEPVADFKRRSCKVVPIKIAPARTQADSDETDGSSLQRMIETSEPRLSLQPIVDVIQSKPIAFEAYASFGSAEQSLDVQRANGLSIETQRRLAGILLKKAAEVARQIATDDAKTSQPIHVPLSAAFVDAPTNQAVGDALHSRTLRNANAIVLSLPIAIILDGTLPWSDTDERPTLACESDNFPEAHMSRLAEAAIRWLKLPAKAVLADAESERYGFICEPLGIDLIITHVHDQDEAVSLLDRGFRYMNGPHFGIPRPLRSDISAVDPGVD</sequence>
<dbReference type="SUPFAM" id="SSF141868">
    <property type="entry name" value="EAL domain-like"/>
    <property type="match status" value="1"/>
</dbReference>
<comment type="caution">
    <text evidence="2">The sequence shown here is derived from an EMBL/GenBank/DDBJ whole genome shotgun (WGS) entry which is preliminary data.</text>
</comment>
<organism evidence="2 3">
    <name type="scientific">Notoacmeibacter marinus</name>
    <dbReference type="NCBI Taxonomy" id="1876515"/>
    <lineage>
        <taxon>Bacteria</taxon>
        <taxon>Pseudomonadati</taxon>
        <taxon>Pseudomonadota</taxon>
        <taxon>Alphaproteobacteria</taxon>
        <taxon>Hyphomicrobiales</taxon>
        <taxon>Notoacmeibacteraceae</taxon>
        <taxon>Notoacmeibacter</taxon>
    </lineage>
</organism>
<reference evidence="3" key="1">
    <citation type="journal article" date="2017" name="Int. J. Syst. Evol. Microbiol.">
        <title>Notoacmeibacter marinus gen. nov., sp. nov., isolated from the gut of a limpet and proposal of Notoacmeibacteraceae fam. nov. in the order Rhizobiales of the class Alphaproteobacteria.</title>
        <authorList>
            <person name="Huang Z."/>
            <person name="Guo F."/>
            <person name="Lai Q."/>
        </authorList>
    </citation>
    <scope>NUCLEOTIDE SEQUENCE [LARGE SCALE GENOMIC DNA]</scope>
    <source>
        <strain evidence="3">XMTR2A4</strain>
    </source>
</reference>
<dbReference type="InterPro" id="IPR035919">
    <property type="entry name" value="EAL_sf"/>
</dbReference>
<evidence type="ECO:0008006" key="4">
    <source>
        <dbReference type="Google" id="ProtNLM"/>
    </source>
</evidence>
<protein>
    <recommendedName>
        <fullName evidence="4">EAL domain-containing protein</fullName>
    </recommendedName>
</protein>
<proteinExistence type="predicted"/>
<evidence type="ECO:0000313" key="2">
    <source>
        <dbReference type="EMBL" id="OXT01547.1"/>
    </source>
</evidence>
<gene>
    <name evidence="2" type="ORF">B7H23_00785</name>
</gene>
<keyword evidence="3" id="KW-1185">Reference proteome</keyword>
<accession>A0A231V0B5</accession>
<evidence type="ECO:0000256" key="1">
    <source>
        <dbReference type="SAM" id="Phobius"/>
    </source>
</evidence>